<evidence type="ECO:0000313" key="7">
    <source>
        <dbReference type="Proteomes" id="UP000190897"/>
    </source>
</evidence>
<reference evidence="7" key="1">
    <citation type="submission" date="2017-02" db="EMBL/GenBank/DDBJ databases">
        <authorList>
            <person name="Varghese N."/>
            <person name="Submissions S."/>
        </authorList>
    </citation>
    <scope>NUCLEOTIDE SEQUENCE [LARGE SCALE GENOMIC DNA]</scope>
    <source>
        <strain evidence="7">DSM 22270</strain>
    </source>
</reference>
<comment type="subcellular location">
    <subcellularLocation>
        <location evidence="1">Membrane</location>
        <topology evidence="1">Multi-pass membrane protein</topology>
    </subcellularLocation>
</comment>
<evidence type="ECO:0000256" key="4">
    <source>
        <dbReference type="ARBA" id="ARBA00023136"/>
    </source>
</evidence>
<dbReference type="RefSeq" id="WP_229208345.1">
    <property type="nucleotide sequence ID" value="NZ_FUZA01000002.1"/>
</dbReference>
<keyword evidence="2 5" id="KW-0812">Transmembrane</keyword>
<name>A0A1T5DT89_9BACT</name>
<dbReference type="EMBL" id="FUZA01000002">
    <property type="protein sequence ID" value="SKB74746.1"/>
    <property type="molecule type" value="Genomic_DNA"/>
</dbReference>
<dbReference type="STRING" id="651661.SAMN05660293_01871"/>
<organism evidence="6 7">
    <name type="scientific">Dyadobacter psychrophilus</name>
    <dbReference type="NCBI Taxonomy" id="651661"/>
    <lineage>
        <taxon>Bacteria</taxon>
        <taxon>Pseudomonadati</taxon>
        <taxon>Bacteroidota</taxon>
        <taxon>Cytophagia</taxon>
        <taxon>Cytophagales</taxon>
        <taxon>Spirosomataceae</taxon>
        <taxon>Dyadobacter</taxon>
    </lineage>
</organism>
<proteinExistence type="predicted"/>
<evidence type="ECO:0000256" key="1">
    <source>
        <dbReference type="ARBA" id="ARBA00004141"/>
    </source>
</evidence>
<gene>
    <name evidence="6" type="ORF">SAMN05660293_01871</name>
</gene>
<keyword evidence="3 5" id="KW-1133">Transmembrane helix</keyword>
<dbReference type="AlphaFoldDB" id="A0A1T5DT89"/>
<feature type="transmembrane region" description="Helical" evidence="5">
    <location>
        <begin position="68"/>
        <end position="87"/>
    </location>
</feature>
<feature type="transmembrane region" description="Helical" evidence="5">
    <location>
        <begin position="40"/>
        <end position="61"/>
    </location>
</feature>
<dbReference type="GO" id="GO:0016020">
    <property type="term" value="C:membrane"/>
    <property type="evidence" value="ECO:0007669"/>
    <property type="project" value="UniProtKB-SubCell"/>
</dbReference>
<sequence length="119" mass="12700">MKAKKIITIGVTVVASALVVMSGIMKLTAGEEIVNSMSKVGIAAYLVPLALMEIGFTALFLYPKTMKIGFILLSCYFAGALATELSHGMPFNALLPISLVWIAAFLRDSSIFLPDSASR</sequence>
<protein>
    <submittedName>
        <fullName evidence="6">DoxX-like family protein</fullName>
    </submittedName>
</protein>
<accession>A0A1T5DT89</accession>
<evidence type="ECO:0000256" key="3">
    <source>
        <dbReference type="ARBA" id="ARBA00022989"/>
    </source>
</evidence>
<keyword evidence="4 5" id="KW-0472">Membrane</keyword>
<dbReference type="Proteomes" id="UP000190897">
    <property type="component" value="Unassembled WGS sequence"/>
</dbReference>
<keyword evidence="7" id="KW-1185">Reference proteome</keyword>
<evidence type="ECO:0000256" key="5">
    <source>
        <dbReference type="SAM" id="Phobius"/>
    </source>
</evidence>
<evidence type="ECO:0000256" key="2">
    <source>
        <dbReference type="ARBA" id="ARBA00022692"/>
    </source>
</evidence>
<evidence type="ECO:0000313" key="6">
    <source>
        <dbReference type="EMBL" id="SKB74746.1"/>
    </source>
</evidence>
<dbReference type="Pfam" id="PF13564">
    <property type="entry name" value="DoxX_2"/>
    <property type="match status" value="1"/>
</dbReference>
<dbReference type="InterPro" id="IPR032808">
    <property type="entry name" value="DoxX"/>
</dbReference>